<feature type="compositionally biased region" description="Low complexity" evidence="3">
    <location>
        <begin position="781"/>
        <end position="800"/>
    </location>
</feature>
<dbReference type="GO" id="GO:0000270">
    <property type="term" value="P:peptidoglycan metabolic process"/>
    <property type="evidence" value="ECO:0007669"/>
    <property type="project" value="TreeGrafter"/>
</dbReference>
<feature type="compositionally biased region" description="Low complexity" evidence="3">
    <location>
        <begin position="221"/>
        <end position="236"/>
    </location>
</feature>
<gene>
    <name evidence="4" type="ORF">Asera_06290</name>
</gene>
<dbReference type="Proteomes" id="UP000680750">
    <property type="component" value="Chromosome"/>
</dbReference>
<feature type="compositionally biased region" description="Basic and acidic residues" evidence="3">
    <location>
        <begin position="299"/>
        <end position="316"/>
    </location>
</feature>
<reference evidence="4" key="1">
    <citation type="submission" date="2020-08" db="EMBL/GenBank/DDBJ databases">
        <title>Whole genome shotgun sequence of Actinocatenispora sera NBRC 101916.</title>
        <authorList>
            <person name="Komaki H."/>
            <person name="Tamura T."/>
        </authorList>
    </citation>
    <scope>NUCLEOTIDE SEQUENCE</scope>
    <source>
        <strain evidence="4">NBRC 101916</strain>
    </source>
</reference>
<dbReference type="KEGG" id="aser:Asera_06290"/>
<dbReference type="PRINTS" id="PR00922">
    <property type="entry name" value="DADACBPTASE3"/>
</dbReference>
<name>A0A810KW60_9ACTN</name>
<comment type="similarity">
    <text evidence="1">Belongs to the peptidase S13 family.</text>
</comment>
<feature type="compositionally biased region" description="Low complexity" evidence="3">
    <location>
        <begin position="660"/>
        <end position="669"/>
    </location>
</feature>
<dbReference type="GO" id="GO:0006508">
    <property type="term" value="P:proteolysis"/>
    <property type="evidence" value="ECO:0007669"/>
    <property type="project" value="InterPro"/>
</dbReference>
<feature type="compositionally biased region" description="Gly residues" evidence="3">
    <location>
        <begin position="440"/>
        <end position="449"/>
    </location>
</feature>
<dbReference type="Pfam" id="PF02113">
    <property type="entry name" value="Peptidase_S13"/>
    <property type="match status" value="2"/>
</dbReference>
<feature type="compositionally biased region" description="Polar residues" evidence="3">
    <location>
        <begin position="454"/>
        <end position="463"/>
    </location>
</feature>
<accession>A0A810KW60</accession>
<feature type="compositionally biased region" description="Low complexity" evidence="3">
    <location>
        <begin position="581"/>
        <end position="607"/>
    </location>
</feature>
<feature type="compositionally biased region" description="Pro residues" evidence="3">
    <location>
        <begin position="474"/>
        <end position="486"/>
    </location>
</feature>
<dbReference type="PANTHER" id="PTHR30023:SF0">
    <property type="entry name" value="PENICILLIN-SENSITIVE CARBOXYPEPTIDASE A"/>
    <property type="match status" value="1"/>
</dbReference>
<dbReference type="InterPro" id="IPR000667">
    <property type="entry name" value="Peptidase_S13"/>
</dbReference>
<evidence type="ECO:0008006" key="6">
    <source>
        <dbReference type="Google" id="ProtNLM"/>
    </source>
</evidence>
<dbReference type="PANTHER" id="PTHR30023">
    <property type="entry name" value="D-ALANYL-D-ALANINE CARBOXYPEPTIDASE"/>
    <property type="match status" value="1"/>
</dbReference>
<feature type="compositionally biased region" description="Low complexity" evidence="3">
    <location>
        <begin position="118"/>
        <end position="137"/>
    </location>
</feature>
<feature type="compositionally biased region" description="Pro residues" evidence="3">
    <location>
        <begin position="852"/>
        <end position="868"/>
    </location>
</feature>
<dbReference type="EMBL" id="AP023354">
    <property type="protein sequence ID" value="BCJ26521.1"/>
    <property type="molecule type" value="Genomic_DNA"/>
</dbReference>
<feature type="region of interest" description="Disordered" evidence="3">
    <location>
        <begin position="1"/>
        <end position="871"/>
    </location>
</feature>
<sequence length="1327" mass="128485">MTGDCTHPNDHSSDGSPPSDINAPVEQNTKDHSEPGNPDDTPDPAPHTASTADTDAAGEPGDDGARTSPADATAATSTDDRAGATDPASTGDPDGLSGTADPGDPGDPTGTADPGDQAGHADAGTEAAGTEAAGTEANQAPPATGAIAPDREPAGRSTPEPGVETEAGTVGTAPDRGTAEPPDSAPPPESGPVPEHGTEPEPSISPEQDTGPGPERGTGPGASATSGSRTAAAPGTGPEPGSAAESTAESDPGPDSDAAARGENAAPESGTEPAPIAAAEPGPAGQAEPEPSSAAENAEGDRTAGEAGERPAHAAHDGTLNEAGDGTAAADPSRPDEARTAASTRPTDDSGAAASTGPVGESGVAASTSPAGEGRVAASTSPAAESGVAAGTGRTDESGVAADIGRTDDGTEAAASAGRTGGADADPGTGKASGTEPDGRGGSAPPGGGDRIEQTSTDSTQILDLSGLRWAGPHEPPATRMPPPGTDSPAGQGRQPGPVGRAQQSEPAPSEAVAPEGSPDGRGNRPGWPIEPTPSLGAPPPVEPIEAGPSRGPVSGDSTPRGRAMVRPPAAPPARGTASVAPGEPAASSTEPAAPTAGPPASTTGPRAPAPAPPASAATGTPQGAEPPTQALPAPGAAEPSTTRIPAAAESWAPDRDTAAPDAAGPGARQLPDGWRAGTTSATGTAQVPPAATEPAAGTGWFSAPPTTSQDASTASPAQGPAASGTAQAPPTASPAQGPAASGTARVPSTASPAQGPAASRTAQGPAASGTAQVSPAPGTSQGPSTASPAQAPAASGTAQVSPPSGSAQVRGVAGTAAAAQGGGEALSAHGDAGTGAAPEVPAEPPTLRLPARPPMPPPPADVPPPARRPGRPNRILIGALAALGVLVLIAGGLVVFRPGPVEKLFAGAATPSPSPSTAAPKPVLSPVSGAAAPTPAGVARALGPKLTDPRLGARTAVSVVDVATNSALYGKTPDAMEVPASVTKLVTASAVLTVRGPTYRLTTSVVAGSKPGEVVLVGGGDPTLATNGHSIYPEAARLDKLADQVKKALHGVKPTRVLVDSSLFGGPGTGPGWDGDIVSGGDAAPIRPVMLNGGRVDPNGATAVRTTEPDLDAGRKLAQFIGAPTNTVTHGKAPSGARRLGAVKSPPLLHLIEMMLQHSDNVIAETMARQVALAEGKPATFAGGAAATTEVIKRLGLNTAGLQLHDGSGLSRKDRISPSFLTSLLTSITDGKHPKLWPVWTGMPVAGYSGTLLNRYTSSAGDARGAGMIRAKTGSLNGTSTLAGLVLDSDGRLLAFAMMAEGVTDWGGAEAALDVAATTLVGCGCR</sequence>
<evidence type="ECO:0000256" key="3">
    <source>
        <dbReference type="SAM" id="MobiDB-lite"/>
    </source>
</evidence>
<keyword evidence="5" id="KW-1185">Reference proteome</keyword>
<organism evidence="4 5">
    <name type="scientific">Actinocatenispora sera</name>
    <dbReference type="NCBI Taxonomy" id="390989"/>
    <lineage>
        <taxon>Bacteria</taxon>
        <taxon>Bacillati</taxon>
        <taxon>Actinomycetota</taxon>
        <taxon>Actinomycetes</taxon>
        <taxon>Micromonosporales</taxon>
        <taxon>Micromonosporaceae</taxon>
        <taxon>Actinocatenispora</taxon>
    </lineage>
</organism>
<feature type="compositionally biased region" description="Pro residues" evidence="3">
    <location>
        <begin position="529"/>
        <end position="543"/>
    </location>
</feature>
<dbReference type="GO" id="GO:0004185">
    <property type="term" value="F:serine-type carboxypeptidase activity"/>
    <property type="evidence" value="ECO:0007669"/>
    <property type="project" value="InterPro"/>
</dbReference>
<keyword evidence="2" id="KW-0378">Hydrolase</keyword>
<dbReference type="InterPro" id="IPR012338">
    <property type="entry name" value="Beta-lactam/transpept-like"/>
</dbReference>
<feature type="compositionally biased region" description="Polar residues" evidence="3">
    <location>
        <begin position="770"/>
        <end position="780"/>
    </location>
</feature>
<feature type="compositionally biased region" description="Low complexity" evidence="3">
    <location>
        <begin position="689"/>
        <end position="700"/>
    </location>
</feature>
<feature type="compositionally biased region" description="Low complexity" evidence="3">
    <location>
        <begin position="272"/>
        <end position="297"/>
    </location>
</feature>
<evidence type="ECO:0000313" key="5">
    <source>
        <dbReference type="Proteomes" id="UP000680750"/>
    </source>
</evidence>
<evidence type="ECO:0000256" key="2">
    <source>
        <dbReference type="ARBA" id="ARBA00022801"/>
    </source>
</evidence>
<evidence type="ECO:0000313" key="4">
    <source>
        <dbReference type="EMBL" id="BCJ26521.1"/>
    </source>
</evidence>
<protein>
    <recommendedName>
        <fullName evidence="6">D-alanyl-D-alanine carboxypeptidase/D-alanyl-D-alanine-endopeptidase (Penicillin-binding protein 4)</fullName>
    </recommendedName>
</protein>
<feature type="compositionally biased region" description="Low complexity" evidence="3">
    <location>
        <begin position="46"/>
        <end position="57"/>
    </location>
</feature>
<dbReference type="SUPFAM" id="SSF56601">
    <property type="entry name" value="beta-lactamase/transpeptidase-like"/>
    <property type="match status" value="1"/>
</dbReference>
<proteinExistence type="inferred from homology"/>
<evidence type="ECO:0000256" key="1">
    <source>
        <dbReference type="ARBA" id="ARBA00006096"/>
    </source>
</evidence>
<feature type="compositionally biased region" description="Low complexity" evidence="3">
    <location>
        <begin position="712"/>
        <end position="745"/>
    </location>
</feature>
<dbReference type="Gene3D" id="3.40.710.10">
    <property type="entry name" value="DD-peptidase/beta-lactamase superfamily"/>
    <property type="match status" value="2"/>
</dbReference>
<feature type="compositionally biased region" description="Low complexity" evidence="3">
    <location>
        <begin position="66"/>
        <end position="77"/>
    </location>
</feature>
<dbReference type="NCBIfam" id="TIGR00666">
    <property type="entry name" value="PBP4"/>
    <property type="match status" value="1"/>
</dbReference>